<dbReference type="Proteomes" id="UP000299102">
    <property type="component" value="Unassembled WGS sequence"/>
</dbReference>
<proteinExistence type="predicted"/>
<name>A0A4C1VJF9_EUMVA</name>
<sequence length="99" mass="11069">MFIEFLKDIRTCEPPKIRWTSAAHEHSQPDALPASSVEIGYLLDERLMVGNAIMEVELATGTLSHWMRCNNESCHFKSLLCESMVFIRGAGPGGSTTLW</sequence>
<dbReference type="AlphaFoldDB" id="A0A4C1VJF9"/>
<evidence type="ECO:0000313" key="2">
    <source>
        <dbReference type="Proteomes" id="UP000299102"/>
    </source>
</evidence>
<evidence type="ECO:0000313" key="1">
    <source>
        <dbReference type="EMBL" id="GBP39126.1"/>
    </source>
</evidence>
<organism evidence="1 2">
    <name type="scientific">Eumeta variegata</name>
    <name type="common">Bagworm moth</name>
    <name type="synonym">Eumeta japonica</name>
    <dbReference type="NCBI Taxonomy" id="151549"/>
    <lineage>
        <taxon>Eukaryota</taxon>
        <taxon>Metazoa</taxon>
        <taxon>Ecdysozoa</taxon>
        <taxon>Arthropoda</taxon>
        <taxon>Hexapoda</taxon>
        <taxon>Insecta</taxon>
        <taxon>Pterygota</taxon>
        <taxon>Neoptera</taxon>
        <taxon>Endopterygota</taxon>
        <taxon>Lepidoptera</taxon>
        <taxon>Glossata</taxon>
        <taxon>Ditrysia</taxon>
        <taxon>Tineoidea</taxon>
        <taxon>Psychidae</taxon>
        <taxon>Oiketicinae</taxon>
        <taxon>Eumeta</taxon>
    </lineage>
</organism>
<gene>
    <name evidence="1" type="ORF">EVAR_27086_1</name>
</gene>
<accession>A0A4C1VJF9</accession>
<keyword evidence="2" id="KW-1185">Reference proteome</keyword>
<dbReference type="EMBL" id="BGZK01000360">
    <property type="protein sequence ID" value="GBP39126.1"/>
    <property type="molecule type" value="Genomic_DNA"/>
</dbReference>
<reference evidence="1 2" key="1">
    <citation type="journal article" date="2019" name="Commun. Biol.">
        <title>The bagworm genome reveals a unique fibroin gene that provides high tensile strength.</title>
        <authorList>
            <person name="Kono N."/>
            <person name="Nakamura H."/>
            <person name="Ohtoshi R."/>
            <person name="Tomita M."/>
            <person name="Numata K."/>
            <person name="Arakawa K."/>
        </authorList>
    </citation>
    <scope>NUCLEOTIDE SEQUENCE [LARGE SCALE GENOMIC DNA]</scope>
</reference>
<comment type="caution">
    <text evidence="1">The sequence shown here is derived from an EMBL/GenBank/DDBJ whole genome shotgun (WGS) entry which is preliminary data.</text>
</comment>
<protein>
    <submittedName>
        <fullName evidence="1">Uncharacterized protein</fullName>
    </submittedName>
</protein>